<gene>
    <name evidence="3" type="ORF">O6P32_03190</name>
</gene>
<reference evidence="3" key="1">
    <citation type="submission" date="2022-12" db="EMBL/GenBank/DDBJ databases">
        <title>Phocaeicola acetigenes sp. nov., isolated feces from a healthy human.</title>
        <authorList>
            <person name="Do H."/>
            <person name="Ha Y.B."/>
            <person name="Kim J.-S."/>
            <person name="Suh M.K."/>
            <person name="Kim H.S."/>
            <person name="Lee J.-S."/>
        </authorList>
    </citation>
    <scope>NUCLEOTIDE SEQUENCE</scope>
    <source>
        <strain evidence="3">KGMB11183</strain>
    </source>
</reference>
<dbReference type="Pfam" id="PF14900">
    <property type="entry name" value="DUF4493"/>
    <property type="match status" value="1"/>
</dbReference>
<feature type="region of interest" description="Disordered" evidence="1">
    <location>
        <begin position="262"/>
        <end position="286"/>
    </location>
</feature>
<dbReference type="Proteomes" id="UP001141933">
    <property type="component" value="Unassembled WGS sequence"/>
</dbReference>
<dbReference type="RefSeq" id="WP_269876772.1">
    <property type="nucleotide sequence ID" value="NZ_JAPZVM010000002.1"/>
</dbReference>
<evidence type="ECO:0000313" key="4">
    <source>
        <dbReference type="Proteomes" id="UP001141933"/>
    </source>
</evidence>
<protein>
    <submittedName>
        <fullName evidence="3">DUF4493 domain-containing protein</fullName>
    </submittedName>
</protein>
<sequence>MKKIFYVYLILLINMLTFTACHNESMMDTEGVGGKGELSLSSLKMDVNLKVDSVYLGSRSQTSVDFSQYIVSIYNSQSQQVKQWVYREMPEIVSLEVGSYTITVTSSAEQTSGFDAPYYKGSTSFDIQKDKVTEVPTITCSLANMLFTVVYDEDFEGLLGEDVVTTVTIGENSLDIPVSETRKAYLAAPSTENISMTVTLKGTIDGEAIDYSQRFENVKAGVHNVIRYKFDTVNGDIPKEGSLNVSIGIDSSLDGSDEVIGVDPGQEPDIDDFPTDGEGGDTEQNKPSIVGTDFNGAAFDIENDVLSIPTTLEGKMPLTVTLNAPNGIAHVYVTIDSETLTEAVLTDVGLKKSFDLAEPGDLEEGLASLGFPVGSEIIGQKTILFSITEFTPLLGIYGAASHNFIIRLVDQNGLEVTQTLKIKSV</sequence>
<comment type="caution">
    <text evidence="3">The sequence shown here is derived from an EMBL/GenBank/DDBJ whole genome shotgun (WGS) entry which is preliminary data.</text>
</comment>
<feature type="chain" id="PRO_5045760728" evidence="2">
    <location>
        <begin position="23"/>
        <end position="425"/>
    </location>
</feature>
<dbReference type="EMBL" id="JAPZVM010000002">
    <property type="protein sequence ID" value="MCZ8371709.1"/>
    <property type="molecule type" value="Genomic_DNA"/>
</dbReference>
<evidence type="ECO:0000256" key="2">
    <source>
        <dbReference type="SAM" id="SignalP"/>
    </source>
</evidence>
<feature type="signal peptide" evidence="2">
    <location>
        <begin position="1"/>
        <end position="22"/>
    </location>
</feature>
<keyword evidence="2" id="KW-0732">Signal</keyword>
<accession>A0ABT4PF83</accession>
<dbReference type="PROSITE" id="PS51257">
    <property type="entry name" value="PROKAR_LIPOPROTEIN"/>
    <property type="match status" value="1"/>
</dbReference>
<evidence type="ECO:0000256" key="1">
    <source>
        <dbReference type="SAM" id="MobiDB-lite"/>
    </source>
</evidence>
<organism evidence="3 4">
    <name type="scientific">Phocaeicola acetigenes</name>
    <dbReference type="NCBI Taxonomy" id="3016083"/>
    <lineage>
        <taxon>Bacteria</taxon>
        <taxon>Pseudomonadati</taxon>
        <taxon>Bacteroidota</taxon>
        <taxon>Bacteroidia</taxon>
        <taxon>Bacteroidales</taxon>
        <taxon>Bacteroidaceae</taxon>
        <taxon>Phocaeicola</taxon>
    </lineage>
</organism>
<name>A0ABT4PF83_9BACT</name>
<evidence type="ECO:0000313" key="3">
    <source>
        <dbReference type="EMBL" id="MCZ8371709.1"/>
    </source>
</evidence>
<dbReference type="InterPro" id="IPR027840">
    <property type="entry name" value="DUF4493"/>
</dbReference>
<keyword evidence="4" id="KW-1185">Reference proteome</keyword>
<feature type="compositionally biased region" description="Acidic residues" evidence="1">
    <location>
        <begin position="266"/>
        <end position="281"/>
    </location>
</feature>
<proteinExistence type="predicted"/>